<proteinExistence type="predicted"/>
<dbReference type="EnsemblPlants" id="PGSC0003DMT400083914">
    <property type="protein sequence ID" value="PGSC0003DMT400083914"/>
    <property type="gene ID" value="PGSC0003DMG401033653"/>
</dbReference>
<dbReference type="Proteomes" id="UP000011115">
    <property type="component" value="Unassembled WGS sequence"/>
</dbReference>
<accession>M1D7C3</accession>
<reference evidence="1" key="2">
    <citation type="submission" date="2015-06" db="UniProtKB">
        <authorList>
            <consortium name="EnsemblPlants"/>
        </authorList>
    </citation>
    <scope>IDENTIFICATION</scope>
    <source>
        <strain evidence="1">DM1-3 516 R44</strain>
    </source>
</reference>
<evidence type="ECO:0000313" key="2">
    <source>
        <dbReference type="Proteomes" id="UP000011115"/>
    </source>
</evidence>
<dbReference type="Gramene" id="PGSC0003DMT400083914">
    <property type="protein sequence ID" value="PGSC0003DMT400083914"/>
    <property type="gene ID" value="PGSC0003DMG401033653"/>
</dbReference>
<dbReference type="HOGENOM" id="CLU_3091101_0_0_1"/>
<keyword evidence="2" id="KW-1185">Reference proteome</keyword>
<evidence type="ECO:0000313" key="1">
    <source>
        <dbReference type="EnsemblPlants" id="PGSC0003DMT400083914"/>
    </source>
</evidence>
<protein>
    <submittedName>
        <fullName evidence="1">Uncharacterized protein</fullName>
    </submittedName>
</protein>
<dbReference type="AlphaFoldDB" id="M1D7C3"/>
<organism evidence="1 2">
    <name type="scientific">Solanum tuberosum</name>
    <name type="common">Potato</name>
    <dbReference type="NCBI Taxonomy" id="4113"/>
    <lineage>
        <taxon>Eukaryota</taxon>
        <taxon>Viridiplantae</taxon>
        <taxon>Streptophyta</taxon>
        <taxon>Embryophyta</taxon>
        <taxon>Tracheophyta</taxon>
        <taxon>Spermatophyta</taxon>
        <taxon>Magnoliopsida</taxon>
        <taxon>eudicotyledons</taxon>
        <taxon>Gunneridae</taxon>
        <taxon>Pentapetalae</taxon>
        <taxon>asterids</taxon>
        <taxon>lamiids</taxon>
        <taxon>Solanales</taxon>
        <taxon>Solanaceae</taxon>
        <taxon>Solanoideae</taxon>
        <taxon>Solaneae</taxon>
        <taxon>Solanum</taxon>
    </lineage>
</organism>
<sequence>MRLVNHCNRLFRHNLCFIRNQYLVDHRIRVLISSTLQSLSHLNISMFKKCAF</sequence>
<name>M1D7C3_SOLTU</name>
<dbReference type="PaxDb" id="4113-PGSC0003DMT400083914"/>
<reference evidence="2" key="1">
    <citation type="journal article" date="2011" name="Nature">
        <title>Genome sequence and analysis of the tuber crop potato.</title>
        <authorList>
            <consortium name="The Potato Genome Sequencing Consortium"/>
        </authorList>
    </citation>
    <scope>NUCLEOTIDE SEQUENCE [LARGE SCALE GENOMIC DNA]</scope>
    <source>
        <strain evidence="2">cv. DM1-3 516 R44</strain>
    </source>
</reference>
<dbReference type="InParanoid" id="M1D7C3"/>